<protein>
    <recommendedName>
        <fullName evidence="2">GH18 domain-containing protein</fullName>
    </recommendedName>
</protein>
<reference evidence="4" key="1">
    <citation type="journal article" date="2015" name="BMC Genomics">
        <title>Genomic and transcriptomic analysis of the endophytic fungus Pestalotiopsis fici reveals its lifestyle and high potential for synthesis of natural products.</title>
        <authorList>
            <person name="Wang X."/>
            <person name="Zhang X."/>
            <person name="Liu L."/>
            <person name="Xiang M."/>
            <person name="Wang W."/>
            <person name="Sun X."/>
            <person name="Che Y."/>
            <person name="Guo L."/>
            <person name="Liu G."/>
            <person name="Guo L."/>
            <person name="Wang C."/>
            <person name="Yin W.B."/>
            <person name="Stadler M."/>
            <person name="Zhang X."/>
            <person name="Liu X."/>
        </authorList>
    </citation>
    <scope>NUCLEOTIDE SEQUENCE [LARGE SCALE GENOMIC DNA]</scope>
    <source>
        <strain evidence="4">W106-1 / CGMCC3.15140</strain>
    </source>
</reference>
<dbReference type="SUPFAM" id="SSF51445">
    <property type="entry name" value="(Trans)glycosidases"/>
    <property type="match status" value="1"/>
</dbReference>
<feature type="chain" id="PRO_5004834449" description="GH18 domain-containing protein" evidence="1">
    <location>
        <begin position="27"/>
        <end position="345"/>
    </location>
</feature>
<sequence length="345" mass="38259">MGVHNSSFWLGHFFPLLLLLVCGVLADNHRVVVYYQTTNANGSSGKHVSLLPLLYNKKDISVTHILLAAIHLNDTDGVHLNDFPPSDPLFDDVWTDIAILQSRGVVVTGMLGGAAPGSFTRLDGDEEQFERYYGPLADMIATYNLQGLDLDVEEHMSLDGVIRLIDRLRSDFGHDFVITLSPVASALQEGGSNLSGFSYIDLEARRGDDISFYNAQFYSGFANPSSTSDYEDIIDSGFAPDKVVMGLLTNSANGYGFVELNTTGSVIRELSAEYPDFGGVAGWEYFNSLPGNITDPEDWADWAAEQMAAGEDLDTSTVQFRTKRAMHDTWHVVRRWGRQIDRWLR</sequence>
<feature type="domain" description="GH18" evidence="2">
    <location>
        <begin position="29"/>
        <end position="310"/>
    </location>
</feature>
<dbReference type="OrthoDB" id="3012298at2759"/>
<dbReference type="InterPro" id="IPR017853">
    <property type="entry name" value="GH"/>
</dbReference>
<dbReference type="Gene3D" id="3.20.20.80">
    <property type="entry name" value="Glycosidases"/>
    <property type="match status" value="1"/>
</dbReference>
<keyword evidence="4" id="KW-1185">Reference proteome</keyword>
<accession>W3XD15</accession>
<dbReference type="GeneID" id="19270877"/>
<dbReference type="GO" id="GO:0005975">
    <property type="term" value="P:carbohydrate metabolic process"/>
    <property type="evidence" value="ECO:0007669"/>
    <property type="project" value="InterPro"/>
</dbReference>
<evidence type="ECO:0000259" key="2">
    <source>
        <dbReference type="PROSITE" id="PS51910"/>
    </source>
</evidence>
<dbReference type="InterPro" id="IPR001223">
    <property type="entry name" value="Glyco_hydro18_cat"/>
</dbReference>
<name>W3XD15_PESFW</name>
<dbReference type="KEGG" id="pfy:PFICI_05864"/>
<evidence type="ECO:0000313" key="4">
    <source>
        <dbReference type="Proteomes" id="UP000030651"/>
    </source>
</evidence>
<evidence type="ECO:0000313" key="3">
    <source>
        <dbReference type="EMBL" id="ETS83988.1"/>
    </source>
</evidence>
<proteinExistence type="predicted"/>
<dbReference type="Proteomes" id="UP000030651">
    <property type="component" value="Unassembled WGS sequence"/>
</dbReference>
<dbReference type="Pfam" id="PF00704">
    <property type="entry name" value="Glyco_hydro_18"/>
    <property type="match status" value="1"/>
</dbReference>
<dbReference type="InParanoid" id="W3XD15"/>
<feature type="signal peptide" evidence="1">
    <location>
        <begin position="1"/>
        <end position="26"/>
    </location>
</feature>
<dbReference type="OMA" id="YTLWNET"/>
<dbReference type="AlphaFoldDB" id="W3XD15"/>
<dbReference type="eggNOG" id="ENOG502S094">
    <property type="taxonomic scope" value="Eukaryota"/>
</dbReference>
<keyword evidence="1" id="KW-0732">Signal</keyword>
<dbReference type="PROSITE" id="PS51910">
    <property type="entry name" value="GH18_2"/>
    <property type="match status" value="1"/>
</dbReference>
<dbReference type="HOGENOM" id="CLU_060983_1_0_1"/>
<organism evidence="3 4">
    <name type="scientific">Pestalotiopsis fici (strain W106-1 / CGMCC3.15140)</name>
    <dbReference type="NCBI Taxonomy" id="1229662"/>
    <lineage>
        <taxon>Eukaryota</taxon>
        <taxon>Fungi</taxon>
        <taxon>Dikarya</taxon>
        <taxon>Ascomycota</taxon>
        <taxon>Pezizomycotina</taxon>
        <taxon>Sordariomycetes</taxon>
        <taxon>Xylariomycetidae</taxon>
        <taxon>Amphisphaeriales</taxon>
        <taxon>Sporocadaceae</taxon>
        <taxon>Pestalotiopsis</taxon>
    </lineage>
</organism>
<gene>
    <name evidence="3" type="ORF">PFICI_05864</name>
</gene>
<dbReference type="EMBL" id="KI912111">
    <property type="protein sequence ID" value="ETS83988.1"/>
    <property type="molecule type" value="Genomic_DNA"/>
</dbReference>
<dbReference type="RefSeq" id="XP_007832636.1">
    <property type="nucleotide sequence ID" value="XM_007834445.1"/>
</dbReference>
<evidence type="ECO:0000256" key="1">
    <source>
        <dbReference type="SAM" id="SignalP"/>
    </source>
</evidence>